<protein>
    <submittedName>
        <fullName evidence="2">Short chain dehydrogenase/reductase family oxidoreductase</fullName>
    </submittedName>
</protein>
<feature type="transmembrane region" description="Helical" evidence="1">
    <location>
        <begin position="35"/>
        <end position="56"/>
    </location>
</feature>
<feature type="transmembrane region" description="Helical" evidence="1">
    <location>
        <begin position="93"/>
        <end position="114"/>
    </location>
</feature>
<dbReference type="PANTHER" id="PTHR34821">
    <property type="entry name" value="INNER MEMBRANE PROTEIN YDCZ"/>
    <property type="match status" value="1"/>
</dbReference>
<dbReference type="RefSeq" id="WP_030034820.1">
    <property type="nucleotide sequence ID" value="NZ_DF384213.1"/>
</dbReference>
<name>A0A0S6U2K6_CLOBO</name>
<dbReference type="PANTHER" id="PTHR34821:SF2">
    <property type="entry name" value="INNER MEMBRANE PROTEIN YDCZ"/>
    <property type="match status" value="1"/>
</dbReference>
<keyword evidence="1" id="KW-0472">Membrane</keyword>
<reference evidence="2" key="1">
    <citation type="submission" date="2013-10" db="EMBL/GenBank/DDBJ databases">
        <title>Draft genome sequence of Clostridium botulinum type B strain Osaka05.</title>
        <authorList>
            <person name="Sakaguchi Y."/>
            <person name="Hosomi K."/>
            <person name="Uchiyama J."/>
            <person name="Ogura Y."/>
            <person name="Sakaguchi M."/>
            <person name="Kohda T."/>
            <person name="Mukamoto M."/>
            <person name="Misawa N."/>
            <person name="Matsuzaki S."/>
            <person name="Hayashi T."/>
            <person name="Kozaki S."/>
        </authorList>
    </citation>
    <scope>NUCLEOTIDE SEQUENCE</scope>
    <source>
        <strain evidence="2">Osaka05</strain>
    </source>
</reference>
<feature type="transmembrane region" description="Helical" evidence="1">
    <location>
        <begin position="121"/>
        <end position="140"/>
    </location>
</feature>
<evidence type="ECO:0000256" key="1">
    <source>
        <dbReference type="SAM" id="Phobius"/>
    </source>
</evidence>
<keyword evidence="1" id="KW-1133">Transmembrane helix</keyword>
<gene>
    <name evidence="2" type="ORF">CBO05C_1781</name>
</gene>
<evidence type="ECO:0000313" key="2">
    <source>
        <dbReference type="EMBL" id="GAE02091.1"/>
    </source>
</evidence>
<dbReference type="InterPro" id="IPR006750">
    <property type="entry name" value="YdcZ"/>
</dbReference>
<organism evidence="2">
    <name type="scientific">Clostridium botulinum B str. Osaka05</name>
    <dbReference type="NCBI Taxonomy" id="1407017"/>
    <lineage>
        <taxon>Bacteria</taxon>
        <taxon>Bacillati</taxon>
        <taxon>Bacillota</taxon>
        <taxon>Clostridia</taxon>
        <taxon>Eubacteriales</taxon>
        <taxon>Clostridiaceae</taxon>
        <taxon>Clostridium</taxon>
    </lineage>
</organism>
<dbReference type="Pfam" id="PF04657">
    <property type="entry name" value="DMT_YdcZ"/>
    <property type="match status" value="1"/>
</dbReference>
<proteinExistence type="predicted"/>
<keyword evidence="1" id="KW-0812">Transmembrane</keyword>
<accession>A0A0S6U2K6</accession>
<sequence length="146" mass="16121">MLYIFIAILAGASIVAGRIINSNLAEKIGIFQGTFFNYVIGLLFSFIFLFLSNESLNITNIRIKSIPLWAYLGGLTGVLVIVLSSYVTPKISSFYLTLIIFIGQLFVGIIIDYFTLNKLSFGNLLGGLLVLIGLTYNLLIDKNQNI</sequence>
<dbReference type="GO" id="GO:0005886">
    <property type="term" value="C:plasma membrane"/>
    <property type="evidence" value="ECO:0007669"/>
    <property type="project" value="TreeGrafter"/>
</dbReference>
<dbReference type="Proteomes" id="UP000054164">
    <property type="component" value="Unassembled WGS sequence"/>
</dbReference>
<dbReference type="HOGENOM" id="CLU_068878_6_0_9"/>
<dbReference type="AlphaFoldDB" id="A0A0S6U2K6"/>
<dbReference type="EMBL" id="DF384213">
    <property type="protein sequence ID" value="GAE02091.1"/>
    <property type="molecule type" value="Genomic_DNA"/>
</dbReference>
<feature type="transmembrane region" description="Helical" evidence="1">
    <location>
        <begin position="68"/>
        <end position="87"/>
    </location>
</feature>